<organism evidence="10 11">
    <name type="scientific">Cynara cardunculus var. scolymus</name>
    <name type="common">Globe artichoke</name>
    <name type="synonym">Cynara scolymus</name>
    <dbReference type="NCBI Taxonomy" id="59895"/>
    <lineage>
        <taxon>Eukaryota</taxon>
        <taxon>Viridiplantae</taxon>
        <taxon>Streptophyta</taxon>
        <taxon>Embryophyta</taxon>
        <taxon>Tracheophyta</taxon>
        <taxon>Spermatophyta</taxon>
        <taxon>Magnoliopsida</taxon>
        <taxon>eudicotyledons</taxon>
        <taxon>Gunneridae</taxon>
        <taxon>Pentapetalae</taxon>
        <taxon>asterids</taxon>
        <taxon>campanulids</taxon>
        <taxon>Asterales</taxon>
        <taxon>Asteraceae</taxon>
        <taxon>Carduoideae</taxon>
        <taxon>Cardueae</taxon>
        <taxon>Carduinae</taxon>
        <taxon>Cynara</taxon>
    </lineage>
</organism>
<evidence type="ECO:0000256" key="2">
    <source>
        <dbReference type="ARBA" id="ARBA00022454"/>
    </source>
</evidence>
<dbReference type="EMBL" id="LEKV01003402">
    <property type="protein sequence ID" value="KVI00025.1"/>
    <property type="molecule type" value="Genomic_DNA"/>
</dbReference>
<comment type="subcellular location">
    <subcellularLocation>
        <location evidence="1">Chromosome</location>
    </subcellularLocation>
</comment>
<dbReference type="Pfam" id="PF00856">
    <property type="entry name" value="SET"/>
    <property type="match status" value="1"/>
</dbReference>
<dbReference type="PANTHER" id="PTHR46223">
    <property type="entry name" value="HISTONE-LYSINE N-METHYLTRANSFERASE SUV39H"/>
    <property type="match status" value="1"/>
</dbReference>
<evidence type="ECO:0000313" key="11">
    <source>
        <dbReference type="Proteomes" id="UP000243975"/>
    </source>
</evidence>
<dbReference type="Gene3D" id="2.170.270.10">
    <property type="entry name" value="SET domain"/>
    <property type="match status" value="1"/>
</dbReference>
<dbReference type="Gramene" id="KVI00025">
    <property type="protein sequence ID" value="KVI00025"/>
    <property type="gene ID" value="Ccrd_021733"/>
</dbReference>
<dbReference type="GO" id="GO:0005694">
    <property type="term" value="C:chromosome"/>
    <property type="evidence" value="ECO:0007669"/>
    <property type="project" value="UniProtKB-SubCell"/>
</dbReference>
<evidence type="ECO:0000313" key="10">
    <source>
        <dbReference type="EMBL" id="KVI00025.1"/>
    </source>
</evidence>
<keyword evidence="4" id="KW-0808">Transferase</keyword>
<dbReference type="OrthoDB" id="5792673at2759"/>
<evidence type="ECO:0000259" key="9">
    <source>
        <dbReference type="PROSITE" id="PS50868"/>
    </source>
</evidence>
<accession>A0A103Y011</accession>
<dbReference type="SUPFAM" id="SSF82199">
    <property type="entry name" value="SET domain"/>
    <property type="match status" value="1"/>
</dbReference>
<keyword evidence="3" id="KW-0489">Methyltransferase</keyword>
<dbReference type="PROSITE" id="PS50280">
    <property type="entry name" value="SET"/>
    <property type="match status" value="1"/>
</dbReference>
<evidence type="ECO:0000259" key="8">
    <source>
        <dbReference type="PROSITE" id="PS50280"/>
    </source>
</evidence>
<reference evidence="10 11" key="1">
    <citation type="journal article" date="2016" name="Sci. Rep.">
        <title>The genome sequence of the outbreeding globe artichoke constructed de novo incorporating a phase-aware low-pass sequencing strategy of F1 progeny.</title>
        <authorList>
            <person name="Scaglione D."/>
            <person name="Reyes-Chin-Wo S."/>
            <person name="Acquadro A."/>
            <person name="Froenicke L."/>
            <person name="Portis E."/>
            <person name="Beitel C."/>
            <person name="Tirone M."/>
            <person name="Mauro R."/>
            <person name="Lo Monaco A."/>
            <person name="Mauromicale G."/>
            <person name="Faccioli P."/>
            <person name="Cattivelli L."/>
            <person name="Rieseberg L."/>
            <person name="Michelmore R."/>
            <person name="Lanteri S."/>
        </authorList>
    </citation>
    <scope>NUCLEOTIDE SEQUENCE [LARGE SCALE GENOMIC DNA]</scope>
    <source>
        <strain evidence="10">2C</strain>
    </source>
</reference>
<dbReference type="InterPro" id="IPR050973">
    <property type="entry name" value="H3K9_Histone-Lys_N-MTase"/>
</dbReference>
<dbReference type="GO" id="GO:0008168">
    <property type="term" value="F:methyltransferase activity"/>
    <property type="evidence" value="ECO:0007669"/>
    <property type="project" value="UniProtKB-KW"/>
</dbReference>
<keyword evidence="11" id="KW-1185">Reference proteome</keyword>
<dbReference type="PROSITE" id="PS50868">
    <property type="entry name" value="POST_SET"/>
    <property type="match status" value="1"/>
</dbReference>
<evidence type="ECO:0000256" key="4">
    <source>
        <dbReference type="ARBA" id="ARBA00022679"/>
    </source>
</evidence>
<keyword evidence="5" id="KW-0949">S-adenosyl-L-methionine</keyword>
<feature type="domain" description="SET" evidence="8">
    <location>
        <begin position="173"/>
        <end position="305"/>
    </location>
</feature>
<dbReference type="STRING" id="59895.A0A103Y011"/>
<dbReference type="PANTHER" id="PTHR46223:SF3">
    <property type="entry name" value="HISTONE-LYSINE N-METHYLTRANSFERASE SET-23"/>
    <property type="match status" value="1"/>
</dbReference>
<protein>
    <submittedName>
        <fullName evidence="10">Post-SET domain-containing protein</fullName>
    </submittedName>
</protein>
<dbReference type="Proteomes" id="UP000243975">
    <property type="component" value="Unassembled WGS sequence"/>
</dbReference>
<comment type="caution">
    <text evidence="10">The sequence shown here is derived from an EMBL/GenBank/DDBJ whole genome shotgun (WGS) entry which is preliminary data.</text>
</comment>
<dbReference type="InterPro" id="IPR046341">
    <property type="entry name" value="SET_dom_sf"/>
</dbReference>
<evidence type="ECO:0000256" key="6">
    <source>
        <dbReference type="ARBA" id="ARBA00022723"/>
    </source>
</evidence>
<dbReference type="SMART" id="SM00317">
    <property type="entry name" value="SET"/>
    <property type="match status" value="1"/>
</dbReference>
<dbReference type="GO" id="GO:0046872">
    <property type="term" value="F:metal ion binding"/>
    <property type="evidence" value="ECO:0007669"/>
    <property type="project" value="UniProtKB-KW"/>
</dbReference>
<evidence type="ECO:0000256" key="3">
    <source>
        <dbReference type="ARBA" id="ARBA00022603"/>
    </source>
</evidence>
<keyword evidence="6" id="KW-0479">Metal-binding</keyword>
<proteinExistence type="predicted"/>
<dbReference type="InterPro" id="IPR003616">
    <property type="entry name" value="Post-SET_dom"/>
</dbReference>
<dbReference type="InterPro" id="IPR001214">
    <property type="entry name" value="SET_dom"/>
</dbReference>
<dbReference type="GO" id="GO:0032259">
    <property type="term" value="P:methylation"/>
    <property type="evidence" value="ECO:0007669"/>
    <property type="project" value="UniProtKB-KW"/>
</dbReference>
<evidence type="ECO:0000256" key="7">
    <source>
        <dbReference type="ARBA" id="ARBA00022833"/>
    </source>
</evidence>
<dbReference type="AlphaFoldDB" id="A0A103Y011"/>
<gene>
    <name evidence="10" type="ORF">Ccrd_021733</name>
</gene>
<sequence length="332" mass="36635">MLKPMNYNRKKPSRIEQLSDVAAYVLPYLLPAELSAVALTCKTLHLFVKSVTAVRSSDACRNYEKLPVPFVNSTVDNHRYAYFIYSPTQVLSLPDDPRRQPWGLCFDGRPDLNLVLPPTVEDGGKCECERCDGDTVACPCSRLKLPGLKWECGSCCTCGLECGNRVCQRGLSVRLKVVRSRRKGWGLHADQFIRGGDFICEYAGELLTTKEARRRQLIYDKLASTGKHTSALLVVREHLPSGNACMRINIDATRIGNVARFINHSCDGGNLLTVLVRSSGALLPRVCFLASRDISIDEELTFSYGDTGLNPNGSQCFCGSSCCSGIMPSEHT</sequence>
<evidence type="ECO:0000256" key="1">
    <source>
        <dbReference type="ARBA" id="ARBA00004286"/>
    </source>
</evidence>
<name>A0A103Y011_CYNCS</name>
<evidence type="ECO:0000256" key="5">
    <source>
        <dbReference type="ARBA" id="ARBA00022691"/>
    </source>
</evidence>
<keyword evidence="2" id="KW-0158">Chromosome</keyword>
<feature type="domain" description="Post-SET" evidence="9">
    <location>
        <begin position="312"/>
        <end position="328"/>
    </location>
</feature>
<keyword evidence="7" id="KW-0862">Zinc</keyword>
<dbReference type="OMA" id="GLECENR"/>